<dbReference type="Gene3D" id="3.20.20.10">
    <property type="entry name" value="Alanine racemase"/>
    <property type="match status" value="1"/>
</dbReference>
<evidence type="ECO:0000313" key="7">
    <source>
        <dbReference type="Proteomes" id="UP000244240"/>
    </source>
</evidence>
<keyword evidence="3" id="KW-0413">Isomerase</keyword>
<evidence type="ECO:0000256" key="2">
    <source>
        <dbReference type="ARBA" id="ARBA00022898"/>
    </source>
</evidence>
<name>A0A2T6BTQ2_9BACL</name>
<dbReference type="Gene3D" id="2.40.37.10">
    <property type="entry name" value="Lyase, Ornithine Decarboxylase, Chain A, domain 1"/>
    <property type="match status" value="1"/>
</dbReference>
<dbReference type="Pfam" id="PF01168">
    <property type="entry name" value="Ala_racemase_N"/>
    <property type="match status" value="1"/>
</dbReference>
<proteinExistence type="predicted"/>
<dbReference type="PANTHER" id="PTHR30511">
    <property type="entry name" value="ALANINE RACEMASE"/>
    <property type="match status" value="1"/>
</dbReference>
<dbReference type="InterPro" id="IPR001608">
    <property type="entry name" value="Ala_racemase_N"/>
</dbReference>
<gene>
    <name evidence="6" type="ORF">C8P63_11252</name>
</gene>
<evidence type="ECO:0000256" key="4">
    <source>
        <dbReference type="SAM" id="MobiDB-lite"/>
    </source>
</evidence>
<dbReference type="InterPro" id="IPR000821">
    <property type="entry name" value="Ala_racemase"/>
</dbReference>
<evidence type="ECO:0000313" key="6">
    <source>
        <dbReference type="EMBL" id="PTX59357.1"/>
    </source>
</evidence>
<dbReference type="InterPro" id="IPR029066">
    <property type="entry name" value="PLP-binding_barrel"/>
</dbReference>
<accession>A0A2T6BTQ2</accession>
<feature type="domain" description="Alanine racemase N-terminal" evidence="5">
    <location>
        <begin position="26"/>
        <end position="199"/>
    </location>
</feature>
<organism evidence="6 7">
    <name type="scientific">Melghirimyces profundicolus</name>
    <dbReference type="NCBI Taxonomy" id="1242148"/>
    <lineage>
        <taxon>Bacteria</taxon>
        <taxon>Bacillati</taxon>
        <taxon>Bacillota</taxon>
        <taxon>Bacilli</taxon>
        <taxon>Bacillales</taxon>
        <taxon>Thermoactinomycetaceae</taxon>
        <taxon>Melghirimyces</taxon>
    </lineage>
</organism>
<dbReference type="InterPro" id="IPR009006">
    <property type="entry name" value="Ala_racemase/Decarboxylase_C"/>
</dbReference>
<feature type="region of interest" description="Disordered" evidence="4">
    <location>
        <begin position="372"/>
        <end position="395"/>
    </location>
</feature>
<comment type="cofactor">
    <cofactor evidence="1">
        <name>pyridoxal 5'-phosphate</name>
        <dbReference type="ChEBI" id="CHEBI:597326"/>
    </cofactor>
</comment>
<feature type="compositionally biased region" description="Basic and acidic residues" evidence="4">
    <location>
        <begin position="378"/>
        <end position="389"/>
    </location>
</feature>
<sequence>MSLTLYLNRRAWLSHMEETEKRFPGFIPVIKGNGYGFGNRYLADEVLQAGKEDIAVGTVDEARQLEKTHSFREMIVLTPLLTELNVADLVPGRVYTVGSREQLRHLAASFERLLSDDRRAWTQTGAPFRLNILIKCRSAMKRYGFDLQEAGKVLDWIREVESDRVRIEVKGLSIHFPKTGMDFAAKEREIGNWLEAARKVGLPAGRMYVSHLTPDQFQNLTRQWPEVEFSMRLGTDLWLSDKSFIETKSTVLDVKEVKRGERFGYKQLRSYRNGWLVCVAGGTANGVGLESPASARGLKERLKLTVFWIFHLFNLHLSPFTYKGKRLWFAEPPHMQTSVLFFPSGSPVPEVGEELPVQLRMTTATFDRLVTDPEVEELSGREEQEEKGKALNAIP</sequence>
<dbReference type="SUPFAM" id="SSF51419">
    <property type="entry name" value="PLP-binding barrel"/>
    <property type="match status" value="1"/>
</dbReference>
<evidence type="ECO:0000259" key="5">
    <source>
        <dbReference type="Pfam" id="PF01168"/>
    </source>
</evidence>
<evidence type="ECO:0000256" key="1">
    <source>
        <dbReference type="ARBA" id="ARBA00001933"/>
    </source>
</evidence>
<reference evidence="6 7" key="1">
    <citation type="submission" date="2018-04" db="EMBL/GenBank/DDBJ databases">
        <title>Genomic Encyclopedia of Archaeal and Bacterial Type Strains, Phase II (KMG-II): from individual species to whole genera.</title>
        <authorList>
            <person name="Goeker M."/>
        </authorList>
    </citation>
    <scope>NUCLEOTIDE SEQUENCE [LARGE SCALE GENOMIC DNA]</scope>
    <source>
        <strain evidence="6 7">DSM 45787</strain>
    </source>
</reference>
<dbReference type="GO" id="GO:0005829">
    <property type="term" value="C:cytosol"/>
    <property type="evidence" value="ECO:0007669"/>
    <property type="project" value="TreeGrafter"/>
</dbReference>
<dbReference type="PANTHER" id="PTHR30511:SF3">
    <property type="entry name" value="LYSINE RACEMASE"/>
    <property type="match status" value="1"/>
</dbReference>
<dbReference type="EMBL" id="QBKR01000012">
    <property type="protein sequence ID" value="PTX59357.1"/>
    <property type="molecule type" value="Genomic_DNA"/>
</dbReference>
<comment type="caution">
    <text evidence="6">The sequence shown here is derived from an EMBL/GenBank/DDBJ whole genome shotgun (WGS) entry which is preliminary data.</text>
</comment>
<dbReference type="Proteomes" id="UP000244240">
    <property type="component" value="Unassembled WGS sequence"/>
</dbReference>
<evidence type="ECO:0000256" key="3">
    <source>
        <dbReference type="ARBA" id="ARBA00023235"/>
    </source>
</evidence>
<keyword evidence="2" id="KW-0663">Pyridoxal phosphate</keyword>
<dbReference type="GO" id="GO:0008784">
    <property type="term" value="F:alanine racemase activity"/>
    <property type="evidence" value="ECO:0007669"/>
    <property type="project" value="TreeGrafter"/>
</dbReference>
<dbReference type="GO" id="GO:0030170">
    <property type="term" value="F:pyridoxal phosphate binding"/>
    <property type="evidence" value="ECO:0007669"/>
    <property type="project" value="TreeGrafter"/>
</dbReference>
<keyword evidence="7" id="KW-1185">Reference proteome</keyword>
<dbReference type="AlphaFoldDB" id="A0A2T6BTQ2"/>
<protein>
    <submittedName>
        <fullName evidence="6">Alanine racemase-like protein</fullName>
    </submittedName>
</protein>